<sequence length="24" mass="2887">MLYRVLEKLVSVNIFQFRFAVSIN</sequence>
<reference evidence="1" key="2">
    <citation type="journal article" date="2015" name="Data Brief">
        <title>Shoot transcriptome of the giant reed, Arundo donax.</title>
        <authorList>
            <person name="Barrero R.A."/>
            <person name="Guerrero F.D."/>
            <person name="Moolhuijzen P."/>
            <person name="Goolsby J.A."/>
            <person name="Tidwell J."/>
            <person name="Bellgard S.E."/>
            <person name="Bellgard M.I."/>
        </authorList>
    </citation>
    <scope>NUCLEOTIDE SEQUENCE</scope>
    <source>
        <tissue evidence="1">Shoot tissue taken approximately 20 cm above the soil surface</tissue>
    </source>
</reference>
<proteinExistence type="predicted"/>
<accession>A0A0A9BWE9</accession>
<name>A0A0A9BWE9_ARUDO</name>
<dbReference type="EMBL" id="GBRH01231362">
    <property type="protein sequence ID" value="JAD66533.1"/>
    <property type="molecule type" value="Transcribed_RNA"/>
</dbReference>
<dbReference type="AlphaFoldDB" id="A0A0A9BWE9"/>
<evidence type="ECO:0000313" key="1">
    <source>
        <dbReference type="EMBL" id="JAD66533.1"/>
    </source>
</evidence>
<organism evidence="1">
    <name type="scientific">Arundo donax</name>
    <name type="common">Giant reed</name>
    <name type="synonym">Donax arundinaceus</name>
    <dbReference type="NCBI Taxonomy" id="35708"/>
    <lineage>
        <taxon>Eukaryota</taxon>
        <taxon>Viridiplantae</taxon>
        <taxon>Streptophyta</taxon>
        <taxon>Embryophyta</taxon>
        <taxon>Tracheophyta</taxon>
        <taxon>Spermatophyta</taxon>
        <taxon>Magnoliopsida</taxon>
        <taxon>Liliopsida</taxon>
        <taxon>Poales</taxon>
        <taxon>Poaceae</taxon>
        <taxon>PACMAD clade</taxon>
        <taxon>Arundinoideae</taxon>
        <taxon>Arundineae</taxon>
        <taxon>Arundo</taxon>
    </lineage>
</organism>
<reference evidence="1" key="1">
    <citation type="submission" date="2014-09" db="EMBL/GenBank/DDBJ databases">
        <authorList>
            <person name="Magalhaes I.L.F."/>
            <person name="Oliveira U."/>
            <person name="Santos F.R."/>
            <person name="Vidigal T.H.D.A."/>
            <person name="Brescovit A.D."/>
            <person name="Santos A.J."/>
        </authorList>
    </citation>
    <scope>NUCLEOTIDE SEQUENCE</scope>
    <source>
        <tissue evidence="1">Shoot tissue taken approximately 20 cm above the soil surface</tissue>
    </source>
</reference>
<protein>
    <submittedName>
        <fullName evidence="1">Uncharacterized protein</fullName>
    </submittedName>
</protein>